<organism evidence="2 3">
    <name type="scientific">Streptomyces inhibens</name>
    <dbReference type="NCBI Taxonomy" id="2293571"/>
    <lineage>
        <taxon>Bacteria</taxon>
        <taxon>Bacillati</taxon>
        <taxon>Actinomycetota</taxon>
        <taxon>Actinomycetes</taxon>
        <taxon>Kitasatosporales</taxon>
        <taxon>Streptomycetaceae</taxon>
        <taxon>Streptomyces</taxon>
    </lineage>
</organism>
<comment type="caution">
    <text evidence="2">The sequence shown here is derived from an EMBL/GenBank/DDBJ whole genome shotgun (WGS) entry which is preliminary data.</text>
</comment>
<evidence type="ECO:0000313" key="2">
    <source>
        <dbReference type="EMBL" id="REK84578.1"/>
    </source>
</evidence>
<dbReference type="RefSeq" id="WP_128512463.1">
    <property type="nucleotide sequence ID" value="NZ_QUAC01000481.1"/>
</dbReference>
<evidence type="ECO:0000313" key="3">
    <source>
        <dbReference type="Proteomes" id="UP000262477"/>
    </source>
</evidence>
<feature type="region of interest" description="Disordered" evidence="1">
    <location>
        <begin position="119"/>
        <end position="139"/>
    </location>
</feature>
<dbReference type="AlphaFoldDB" id="A0A371PPY7"/>
<name>A0A371PPY7_STRIH</name>
<dbReference type="EMBL" id="QUAC01000481">
    <property type="protein sequence ID" value="REK84578.1"/>
    <property type="molecule type" value="Genomic_DNA"/>
</dbReference>
<proteinExistence type="predicted"/>
<dbReference type="Proteomes" id="UP000262477">
    <property type="component" value="Unassembled WGS sequence"/>
</dbReference>
<evidence type="ECO:0000256" key="1">
    <source>
        <dbReference type="SAM" id="MobiDB-lite"/>
    </source>
</evidence>
<sequence length="139" mass="16344">MEPNDRYVYRLAEPMALPAEWDTPQFKTAYTRRLAERIARQRTLAGWTRARLQDARNWATARAWTVEEAWYRHITHRELYREFDRLSRHFHRSAQKNQMPADDLVLALQHLHQEVERAAGNGQWDPNCTPGASTPHPAA</sequence>
<accession>A0A371PPY7</accession>
<protein>
    <submittedName>
        <fullName evidence="2">Uncharacterized protein</fullName>
    </submittedName>
</protein>
<reference evidence="2 3" key="1">
    <citation type="submission" date="2018-08" db="EMBL/GenBank/DDBJ databases">
        <title>Streptomyces NEAU-D10 sp. nov., a novel Actinomycete isolated from soil.</title>
        <authorList>
            <person name="Jin L."/>
        </authorList>
    </citation>
    <scope>NUCLEOTIDE SEQUENCE [LARGE SCALE GENOMIC DNA]</scope>
    <source>
        <strain evidence="2 3">NEAU-D10</strain>
    </source>
</reference>
<keyword evidence="3" id="KW-1185">Reference proteome</keyword>
<gene>
    <name evidence="2" type="ORF">DY245_42585</name>
</gene>